<organism evidence="1 2">
    <name type="scientific">Saxophila tyrrhenica</name>
    <dbReference type="NCBI Taxonomy" id="1690608"/>
    <lineage>
        <taxon>Eukaryota</taxon>
        <taxon>Fungi</taxon>
        <taxon>Dikarya</taxon>
        <taxon>Ascomycota</taxon>
        <taxon>Pezizomycotina</taxon>
        <taxon>Dothideomycetes</taxon>
        <taxon>Dothideomycetidae</taxon>
        <taxon>Mycosphaerellales</taxon>
        <taxon>Extremaceae</taxon>
        <taxon>Saxophila</taxon>
    </lineage>
</organism>
<accession>A0AAV9P8U3</accession>
<dbReference type="GeneID" id="89927983"/>
<sequence>MSFAVNPTASCASFGAGVLSREVLSLVPTFAGSSCPPPPDCALSSLSESLSAALPSLEPLVTSSLALAVLPAPQAKPIEAINEEKEEKKKKKE</sequence>
<evidence type="ECO:0000313" key="2">
    <source>
        <dbReference type="Proteomes" id="UP001337655"/>
    </source>
</evidence>
<name>A0AAV9P8U3_9PEZI</name>
<proteinExistence type="predicted"/>
<protein>
    <recommendedName>
        <fullName evidence="3">Secreted protein</fullName>
    </recommendedName>
</protein>
<evidence type="ECO:0008006" key="3">
    <source>
        <dbReference type="Google" id="ProtNLM"/>
    </source>
</evidence>
<gene>
    <name evidence="1" type="ORF">LTR77_006643</name>
</gene>
<dbReference type="EMBL" id="JAVRRT010000010">
    <property type="protein sequence ID" value="KAK5168075.1"/>
    <property type="molecule type" value="Genomic_DNA"/>
</dbReference>
<keyword evidence="2" id="KW-1185">Reference proteome</keyword>
<dbReference type="RefSeq" id="XP_064657685.1">
    <property type="nucleotide sequence ID" value="XM_064803884.1"/>
</dbReference>
<reference evidence="1 2" key="1">
    <citation type="submission" date="2023-08" db="EMBL/GenBank/DDBJ databases">
        <title>Black Yeasts Isolated from many extreme environments.</title>
        <authorList>
            <person name="Coleine C."/>
            <person name="Stajich J.E."/>
            <person name="Selbmann L."/>
        </authorList>
    </citation>
    <scope>NUCLEOTIDE SEQUENCE [LARGE SCALE GENOMIC DNA]</scope>
    <source>
        <strain evidence="1 2">CCFEE 5935</strain>
    </source>
</reference>
<dbReference type="AlphaFoldDB" id="A0AAV9P8U3"/>
<evidence type="ECO:0000313" key="1">
    <source>
        <dbReference type="EMBL" id="KAK5168075.1"/>
    </source>
</evidence>
<comment type="caution">
    <text evidence="1">The sequence shown here is derived from an EMBL/GenBank/DDBJ whole genome shotgun (WGS) entry which is preliminary data.</text>
</comment>
<dbReference type="Proteomes" id="UP001337655">
    <property type="component" value="Unassembled WGS sequence"/>
</dbReference>